<evidence type="ECO:0000313" key="2">
    <source>
        <dbReference type="Proteomes" id="UP001595593"/>
    </source>
</evidence>
<organism evidence="1 2">
    <name type="scientific">Teichococcus globiformis</name>
    <dbReference type="NCBI Taxonomy" id="2307229"/>
    <lineage>
        <taxon>Bacteria</taxon>
        <taxon>Pseudomonadati</taxon>
        <taxon>Pseudomonadota</taxon>
        <taxon>Alphaproteobacteria</taxon>
        <taxon>Acetobacterales</taxon>
        <taxon>Roseomonadaceae</taxon>
        <taxon>Roseomonas</taxon>
    </lineage>
</organism>
<keyword evidence="2" id="KW-1185">Reference proteome</keyword>
<reference evidence="2" key="1">
    <citation type="journal article" date="2019" name="Int. J. Syst. Evol. Microbiol.">
        <title>The Global Catalogue of Microorganisms (GCM) 10K type strain sequencing project: providing services to taxonomists for standard genome sequencing and annotation.</title>
        <authorList>
            <consortium name="The Broad Institute Genomics Platform"/>
            <consortium name="The Broad Institute Genome Sequencing Center for Infectious Disease"/>
            <person name="Wu L."/>
            <person name="Ma J."/>
        </authorList>
    </citation>
    <scope>NUCLEOTIDE SEQUENCE [LARGE SCALE GENOMIC DNA]</scope>
    <source>
        <strain evidence="2">KCTC 52094</strain>
    </source>
</reference>
<name>A0ABV7FVB8_9PROT</name>
<gene>
    <name evidence="1" type="ORF">ACFOD4_04535</name>
</gene>
<dbReference type="Proteomes" id="UP001595593">
    <property type="component" value="Unassembled WGS sequence"/>
</dbReference>
<accession>A0ABV7FVB8</accession>
<dbReference type="RefSeq" id="WP_379594745.1">
    <property type="nucleotide sequence ID" value="NZ_JBHRTN010000005.1"/>
</dbReference>
<protein>
    <submittedName>
        <fullName evidence="1">Uncharacterized protein</fullName>
    </submittedName>
</protein>
<evidence type="ECO:0000313" key="1">
    <source>
        <dbReference type="EMBL" id="MFC3124319.1"/>
    </source>
</evidence>
<comment type="caution">
    <text evidence="1">The sequence shown here is derived from an EMBL/GenBank/DDBJ whole genome shotgun (WGS) entry which is preliminary data.</text>
</comment>
<dbReference type="EMBL" id="JBHRTN010000005">
    <property type="protein sequence ID" value="MFC3124319.1"/>
    <property type="molecule type" value="Genomic_DNA"/>
</dbReference>
<sequence length="318" mass="35014">MTIQHNPVPSRAAINHAEIQLFDNREDGPQHGKPGFRLKISTLQCPLDQIERTHAQTNYCALMIPREFRKGLTRRVSRGTMTQESADLFRAYSCTLSANTLIGLVENLPSGSEQMCSAVIIDNEVTTVTLYLDDGEMILSCGEERREGSDANAPIWRTHYDPHNWYAAHRAKVTAALRRKKAVENGEATVSAKMLGVVVARLKAVEDRLDEAESAGRAASMLINELSQRLAERDAENSRLYGVTCDHAARIVELEGRSDQIAATNPITVDADRPLSVAEKIARNQKWAAQVMAERKAAGELAALELAENRAAIAEGRA</sequence>
<proteinExistence type="predicted"/>